<dbReference type="RefSeq" id="XP_030850297.1">
    <property type="nucleotide sequence ID" value="XM_030994437.1"/>
</dbReference>
<feature type="compositionally biased region" description="Basic and acidic residues" evidence="6">
    <location>
        <begin position="115"/>
        <end position="127"/>
    </location>
</feature>
<keyword evidence="2" id="KW-0677">Repeat</keyword>
<sequence length="162" mass="19011">MFVVFVIAMPIIAMNLLVGVAVEDIHRIRQKATFYYMKLKVDRIITAENTAFSTPLTKYIIRCLPITVQYLKIQLSRRSKLTRFRMWFTSVVDFEKLRESVRAVCKRNQERQELRAQKSSCSHKDQPDGGPDQTLLQKLCQMRDQMRDEINGLISQVEQRTL</sequence>
<feature type="region of interest" description="Disordered" evidence="6">
    <location>
        <begin position="115"/>
        <end position="134"/>
    </location>
</feature>
<dbReference type="PANTHER" id="PTHR47143:SF3">
    <property type="entry name" value="PWWP DOMAIN-CONTAINING PROTEIN"/>
    <property type="match status" value="1"/>
</dbReference>
<evidence type="ECO:0000256" key="4">
    <source>
        <dbReference type="ARBA" id="ARBA00023065"/>
    </source>
</evidence>
<accession>A0A7M7PDQ9</accession>
<evidence type="ECO:0008006" key="9">
    <source>
        <dbReference type="Google" id="ProtNLM"/>
    </source>
</evidence>
<keyword evidence="8" id="KW-1185">Reference proteome</keyword>
<dbReference type="OMA" id="FRMWFTS"/>
<reference evidence="7" key="2">
    <citation type="submission" date="2021-01" db="UniProtKB">
        <authorList>
            <consortium name="EnsemblMetazoa"/>
        </authorList>
    </citation>
    <scope>IDENTIFICATION</scope>
</reference>
<evidence type="ECO:0000313" key="7">
    <source>
        <dbReference type="EnsemblMetazoa" id="XP_030850297"/>
    </source>
</evidence>
<protein>
    <recommendedName>
        <fullName evidence="9">Ion transport domain-containing protein</fullName>
    </recommendedName>
</protein>
<keyword evidence="1" id="KW-0813">Transport</keyword>
<organism evidence="7 8">
    <name type="scientific">Strongylocentrotus purpuratus</name>
    <name type="common">Purple sea urchin</name>
    <dbReference type="NCBI Taxonomy" id="7668"/>
    <lineage>
        <taxon>Eukaryota</taxon>
        <taxon>Metazoa</taxon>
        <taxon>Echinodermata</taxon>
        <taxon>Eleutherozoa</taxon>
        <taxon>Echinozoa</taxon>
        <taxon>Echinoidea</taxon>
        <taxon>Euechinoidea</taxon>
        <taxon>Echinacea</taxon>
        <taxon>Camarodonta</taxon>
        <taxon>Echinidea</taxon>
        <taxon>Strongylocentrotidae</taxon>
        <taxon>Strongylocentrotus</taxon>
    </lineage>
</organism>
<dbReference type="InParanoid" id="A0A7M7PDQ9"/>
<dbReference type="AlphaFoldDB" id="A0A7M7PDQ9"/>
<dbReference type="GeneID" id="105445289"/>
<evidence type="ECO:0000256" key="1">
    <source>
        <dbReference type="ARBA" id="ARBA00022448"/>
    </source>
</evidence>
<dbReference type="OrthoDB" id="5984315at2759"/>
<dbReference type="InterPro" id="IPR052076">
    <property type="entry name" value="TRP_cation_channel"/>
</dbReference>
<name>A0A7M7PDQ9_STRPU</name>
<evidence type="ECO:0000256" key="3">
    <source>
        <dbReference type="ARBA" id="ARBA00023043"/>
    </source>
</evidence>
<dbReference type="KEGG" id="spu:105445289"/>
<evidence type="ECO:0000256" key="2">
    <source>
        <dbReference type="ARBA" id="ARBA00022737"/>
    </source>
</evidence>
<dbReference type="Proteomes" id="UP000007110">
    <property type="component" value="Unassembled WGS sequence"/>
</dbReference>
<evidence type="ECO:0000256" key="6">
    <source>
        <dbReference type="SAM" id="MobiDB-lite"/>
    </source>
</evidence>
<evidence type="ECO:0000313" key="8">
    <source>
        <dbReference type="Proteomes" id="UP000007110"/>
    </source>
</evidence>
<keyword evidence="5" id="KW-0407">Ion channel</keyword>
<keyword evidence="4" id="KW-0406">Ion transport</keyword>
<proteinExistence type="predicted"/>
<dbReference type="GO" id="GO:0034220">
    <property type="term" value="P:monoatomic ion transmembrane transport"/>
    <property type="evidence" value="ECO:0007669"/>
    <property type="project" value="UniProtKB-KW"/>
</dbReference>
<keyword evidence="3" id="KW-0040">ANK repeat</keyword>
<evidence type="ECO:0000256" key="5">
    <source>
        <dbReference type="ARBA" id="ARBA00023303"/>
    </source>
</evidence>
<dbReference type="PANTHER" id="PTHR47143">
    <property type="entry name" value="TRANSIENT RECEPTOR POTENTIAL CATION CHANNEL PROTEIN PAINLESS"/>
    <property type="match status" value="1"/>
</dbReference>
<dbReference type="EnsemblMetazoa" id="XM_030994437">
    <property type="protein sequence ID" value="XP_030850297"/>
    <property type="gene ID" value="LOC105445289"/>
</dbReference>
<reference evidence="8" key="1">
    <citation type="submission" date="2015-02" db="EMBL/GenBank/DDBJ databases">
        <title>Genome sequencing for Strongylocentrotus purpuratus.</title>
        <authorList>
            <person name="Murali S."/>
            <person name="Liu Y."/>
            <person name="Vee V."/>
            <person name="English A."/>
            <person name="Wang M."/>
            <person name="Skinner E."/>
            <person name="Han Y."/>
            <person name="Muzny D.M."/>
            <person name="Worley K.C."/>
            <person name="Gibbs R.A."/>
        </authorList>
    </citation>
    <scope>NUCLEOTIDE SEQUENCE</scope>
</reference>